<feature type="signal peptide" evidence="1">
    <location>
        <begin position="1"/>
        <end position="20"/>
    </location>
</feature>
<dbReference type="RefSeq" id="WP_043874269.1">
    <property type="nucleotide sequence ID" value="NZ_CCVW01000002.1"/>
</dbReference>
<accession>A0A078KXN8</accession>
<dbReference type="Proteomes" id="UP000044071">
    <property type="component" value="Unassembled WGS sequence"/>
</dbReference>
<protein>
    <submittedName>
        <fullName evidence="2">Uncharacterized protein</fullName>
    </submittedName>
</protein>
<name>A0A078KXN8_9GAMM</name>
<keyword evidence="3" id="KW-1185">Reference proteome</keyword>
<evidence type="ECO:0000313" key="2">
    <source>
        <dbReference type="EMBL" id="CDZ77792.1"/>
    </source>
</evidence>
<dbReference type="PROSITE" id="PS51257">
    <property type="entry name" value="PROKAR_LIPOPROTEIN"/>
    <property type="match status" value="1"/>
</dbReference>
<keyword evidence="1" id="KW-0732">Signal</keyword>
<evidence type="ECO:0000313" key="3">
    <source>
        <dbReference type="Proteomes" id="UP000044071"/>
    </source>
</evidence>
<sequence>MNCFKSIALVILLSVVSGCATMYEAPKANEPMSIVRVKNERTGLATWMHSQVDAIDNKTAGLKLFSGNVRIHPGVHTLTVLTEFNKGFLSSGPYQAFSDVQANFKAGETYTIQASTSGAQVLVWITDSAGRKVSPVSSTGYRIAPKNTVIVMH</sequence>
<gene>
    <name evidence="2" type="ORF">BN59_02082</name>
</gene>
<proteinExistence type="predicted"/>
<feature type="chain" id="PRO_5009744092" evidence="1">
    <location>
        <begin position="21"/>
        <end position="153"/>
    </location>
</feature>
<dbReference type="EMBL" id="CCSB01000002">
    <property type="protein sequence ID" value="CDZ77792.1"/>
    <property type="molecule type" value="Genomic_DNA"/>
</dbReference>
<evidence type="ECO:0000256" key="1">
    <source>
        <dbReference type="SAM" id="SignalP"/>
    </source>
</evidence>
<reference evidence="2 3" key="1">
    <citation type="submission" date="2014-06" db="EMBL/GenBank/DDBJ databases">
        <authorList>
            <person name="Urmite Genomes Urmite Genomes"/>
        </authorList>
    </citation>
    <scope>NUCLEOTIDE SEQUENCE [LARGE SCALE GENOMIC DNA]</scope>
</reference>
<dbReference type="AlphaFoldDB" id="A0A078KXN8"/>
<organism evidence="2 3">
    <name type="scientific">Legionella massiliensis</name>
    <dbReference type="NCBI Taxonomy" id="1034943"/>
    <lineage>
        <taxon>Bacteria</taxon>
        <taxon>Pseudomonadati</taxon>
        <taxon>Pseudomonadota</taxon>
        <taxon>Gammaproteobacteria</taxon>
        <taxon>Legionellales</taxon>
        <taxon>Legionellaceae</taxon>
        <taxon>Legionella</taxon>
    </lineage>
</organism>